<evidence type="ECO:0008006" key="4">
    <source>
        <dbReference type="Google" id="ProtNLM"/>
    </source>
</evidence>
<evidence type="ECO:0000256" key="1">
    <source>
        <dbReference type="SAM" id="Coils"/>
    </source>
</evidence>
<sequence>MSVEIVIQIANQLAAEGKQPSVALIKSRLPAPCPMPEVIQGIQRWRSLQAVGPASEQALPAVPQVAEPVCSLPPELAPYLQPLQEEVAQLRQDVSSLREEVVMLRRLLRQQSASLG</sequence>
<protein>
    <recommendedName>
        <fullName evidence="4">KfrA N-terminal DNA-binding domain-containing protein</fullName>
    </recommendedName>
</protein>
<keyword evidence="1" id="KW-0175">Coiled coil</keyword>
<organism evidence="2 3">
    <name type="scientific">Pseudaeromonas sharmana</name>
    <dbReference type="NCBI Taxonomy" id="328412"/>
    <lineage>
        <taxon>Bacteria</taxon>
        <taxon>Pseudomonadati</taxon>
        <taxon>Pseudomonadota</taxon>
        <taxon>Gammaproteobacteria</taxon>
        <taxon>Aeromonadales</taxon>
        <taxon>Aeromonadaceae</taxon>
        <taxon>Pseudaeromonas</taxon>
    </lineage>
</organism>
<comment type="caution">
    <text evidence="2">The sequence shown here is derived from an EMBL/GenBank/DDBJ whole genome shotgun (WGS) entry which is preliminary data.</text>
</comment>
<accession>A0ABV8CSH7</accession>
<reference evidence="3" key="1">
    <citation type="journal article" date="2019" name="Int. J. Syst. Evol. Microbiol.">
        <title>The Global Catalogue of Microorganisms (GCM) 10K type strain sequencing project: providing services to taxonomists for standard genome sequencing and annotation.</title>
        <authorList>
            <consortium name="The Broad Institute Genomics Platform"/>
            <consortium name="The Broad Institute Genome Sequencing Center for Infectious Disease"/>
            <person name="Wu L."/>
            <person name="Ma J."/>
        </authorList>
    </citation>
    <scope>NUCLEOTIDE SEQUENCE [LARGE SCALE GENOMIC DNA]</scope>
    <source>
        <strain evidence="3">CCUG 54939</strain>
    </source>
</reference>
<dbReference type="EMBL" id="JBHSAF010000015">
    <property type="protein sequence ID" value="MFC3914882.1"/>
    <property type="molecule type" value="Genomic_DNA"/>
</dbReference>
<name>A0ABV8CSH7_9GAMM</name>
<keyword evidence="3" id="KW-1185">Reference proteome</keyword>
<evidence type="ECO:0000313" key="3">
    <source>
        <dbReference type="Proteomes" id="UP001595692"/>
    </source>
</evidence>
<dbReference type="Proteomes" id="UP001595692">
    <property type="component" value="Unassembled WGS sequence"/>
</dbReference>
<gene>
    <name evidence="2" type="ORF">ACFOSS_15640</name>
</gene>
<dbReference type="RefSeq" id="WP_377154345.1">
    <property type="nucleotide sequence ID" value="NZ_JBHSAF010000015.1"/>
</dbReference>
<feature type="coiled-coil region" evidence="1">
    <location>
        <begin position="80"/>
        <end position="107"/>
    </location>
</feature>
<evidence type="ECO:0000313" key="2">
    <source>
        <dbReference type="EMBL" id="MFC3914882.1"/>
    </source>
</evidence>
<proteinExistence type="predicted"/>